<dbReference type="InterPro" id="IPR035899">
    <property type="entry name" value="DBL_dom_sf"/>
</dbReference>
<dbReference type="InterPro" id="IPR011993">
    <property type="entry name" value="PH-like_dom_sf"/>
</dbReference>
<dbReference type="Proteomes" id="UP000826234">
    <property type="component" value="Unassembled WGS sequence"/>
</dbReference>
<feature type="compositionally biased region" description="Pro residues" evidence="7">
    <location>
        <begin position="1080"/>
        <end position="1090"/>
    </location>
</feature>
<feature type="compositionally biased region" description="Polar residues" evidence="7">
    <location>
        <begin position="85"/>
        <end position="96"/>
    </location>
</feature>
<dbReference type="SMART" id="SM00325">
    <property type="entry name" value="RhoGEF"/>
    <property type="match status" value="1"/>
</dbReference>
<dbReference type="Pfam" id="PF17838">
    <property type="entry name" value="PH_16"/>
    <property type="match status" value="1"/>
</dbReference>
<dbReference type="SUPFAM" id="SSF48065">
    <property type="entry name" value="DBL homology domain (DH-domain)"/>
    <property type="match status" value="1"/>
</dbReference>
<reference evidence="10 11" key="1">
    <citation type="journal article" date="2022" name="Gigascience">
        <title>A chromosome-level genome assembly and annotation of the desert horned lizard, Phrynosoma platyrhinos, provides insight into chromosomal rearrangements among reptiles.</title>
        <authorList>
            <person name="Koochekian N."/>
            <person name="Ascanio A."/>
            <person name="Farleigh K."/>
            <person name="Card D.C."/>
            <person name="Schield D.R."/>
            <person name="Castoe T.A."/>
            <person name="Jezkova T."/>
        </authorList>
    </citation>
    <scope>NUCLEOTIDE SEQUENCE [LARGE SCALE GENOMIC DNA]</scope>
    <source>
        <strain evidence="10">NK-2021</strain>
    </source>
</reference>
<dbReference type="InterPro" id="IPR041020">
    <property type="entry name" value="PH_16"/>
</dbReference>
<comment type="caution">
    <text evidence="10">The sequence shown here is derived from an EMBL/GenBank/DDBJ whole genome shotgun (WGS) entry which is preliminary data.</text>
</comment>
<dbReference type="Gene3D" id="2.30.29.30">
    <property type="entry name" value="Pleckstrin-homology domain (PH domain)/Phosphotyrosine-binding domain (PTB)"/>
    <property type="match status" value="1"/>
</dbReference>
<feature type="coiled-coil region" evidence="6">
    <location>
        <begin position="824"/>
        <end position="921"/>
    </location>
</feature>
<evidence type="ECO:0000259" key="9">
    <source>
        <dbReference type="PROSITE" id="PS50010"/>
    </source>
</evidence>
<gene>
    <name evidence="10" type="ORF">JD844_033923</name>
</gene>
<evidence type="ECO:0000256" key="2">
    <source>
        <dbReference type="ARBA" id="ARBA00022490"/>
    </source>
</evidence>
<keyword evidence="5 6" id="KW-0175">Coiled coil</keyword>
<dbReference type="InterPro" id="IPR037744">
    <property type="entry name" value="ARHGEF18_PH"/>
</dbReference>
<evidence type="ECO:0000256" key="7">
    <source>
        <dbReference type="SAM" id="MobiDB-lite"/>
    </source>
</evidence>
<keyword evidence="4" id="KW-0344">Guanine-nucleotide releasing factor</keyword>
<organism evidence="10 11">
    <name type="scientific">Phrynosoma platyrhinos</name>
    <name type="common">Desert horned lizard</name>
    <dbReference type="NCBI Taxonomy" id="52577"/>
    <lineage>
        <taxon>Eukaryota</taxon>
        <taxon>Metazoa</taxon>
        <taxon>Chordata</taxon>
        <taxon>Craniata</taxon>
        <taxon>Vertebrata</taxon>
        <taxon>Euteleostomi</taxon>
        <taxon>Lepidosauria</taxon>
        <taxon>Squamata</taxon>
        <taxon>Bifurcata</taxon>
        <taxon>Unidentata</taxon>
        <taxon>Episquamata</taxon>
        <taxon>Toxicofera</taxon>
        <taxon>Iguania</taxon>
        <taxon>Phrynosomatidae</taxon>
        <taxon>Phrynosomatinae</taxon>
        <taxon>Phrynosoma</taxon>
    </lineage>
</organism>
<evidence type="ECO:0000256" key="6">
    <source>
        <dbReference type="SAM" id="Coils"/>
    </source>
</evidence>
<comment type="subcellular location">
    <subcellularLocation>
        <location evidence="1">Cytoplasm</location>
    </subcellularLocation>
</comment>
<dbReference type="PANTHER" id="PTHR47440:SF1">
    <property type="entry name" value="RHO_RAC GUANINE NUCLEOTIDE EXCHANGE FACTOR 18"/>
    <property type="match status" value="1"/>
</dbReference>
<dbReference type="Gene3D" id="1.20.900.10">
    <property type="entry name" value="Dbl homology (DH) domain"/>
    <property type="match status" value="1"/>
</dbReference>
<protein>
    <recommendedName>
        <fullName evidence="12">Rho guanine nucleotide exchange factor 18</fullName>
    </recommendedName>
</protein>
<dbReference type="SMART" id="SM00233">
    <property type="entry name" value="PH"/>
    <property type="match status" value="1"/>
</dbReference>
<keyword evidence="2" id="KW-0963">Cytoplasm</keyword>
<sequence length="1118" mass="124955">MGNANSKGSSHGPLPASSELLFCGSFSNKWNESVFLENELLTSRILSALRPHSESPRGLRAGSLPVAPRFLSANSAFASIATSLREQHQPTTSQHLPSHGAILGQDGGAPGLPRTFSMTVAQKGGLPSQLSTTPTTVGAVGKLGLTGGEMDEGDSGLIKLKSASDDTVSLAPLVTESVFVEDAHFASLRNELETDAREFEAQSWSLAVEPSYVKKQEREVIKRQDVIYELMQTEMHHVRTLKIMLKVYSRAMREELQFGNAVIHRLFPCVDELLDLHGAFLFQLKERRKEALEEGSERNYVVQSIGDLLVQQFSGETGERVKEKYGIFCSSHAEAVSYYKELMQQSKKFQNLIKRISNSSIVRRQGIQECNLLVTQRIMKYPVLVERIIQNTEAGTKEHEDLTQALSLIKEAITAVDAKVNESEKEQRLREIVTKMELKSSGKFKNGLVFRKEDMLQRCLQLDATLYLKAASGRLKDILAVLLTDVLLLLQEKDQKYMFASVDSKPPVISLQKLIVREVANEEKAMFLISASMKGPEMYEIHTNSKEDRNFWMAQIRRAVESCPDEEDGVLADLEEERKQAEARAAKLREFQDRLSMKDEQIIQSLNEKQQIYLEMAEMSGFEDLASSSRPRLIQKVESPENLQGEAILKQAVTEVESLQNWIFTQFGSGMNPRPEEPCGSGYLRRAETFGGYDSTGAGLGKTGSFKKKIYSGEPQLRDRKGLPASSEGLLQEVLSAGDEGPHPGEHTRLELSNTSQPLLETESELLQRIQTLAQLLLSLQAVLAQQDSYLETQRSALLDREKQFRLQSTRGSLLLEQERKRNFEKQREELAGVQKLQSQLKAEQQRWERERDRRQREMEVTEAWLREREEEAQRLHERLGQEREELDHHREAYQHDLERLREAQRAVEKERERLEHFRRLKKQHILSAVPAAPATSGAFSPEMSQAHALSHSVSFNGEGPEGSTPPPPLLPAKLGGRSSISGMDYLERAEPGRRDSAALEPGVRPVMGLKNEVPIHLLSATNQIQKQAAVQQQIPTKLATFTKGSKEKAGGSGKGGRGPSHRTDSSAEPLGAVESSHPTVPPLPTPPPTSANLFKPNSVHALPPALDDATKEDVIFF</sequence>
<keyword evidence="3" id="KW-0597">Phosphoprotein</keyword>
<accession>A0ABQ7T7K5</accession>
<dbReference type="InterPro" id="IPR000219">
    <property type="entry name" value="DH_dom"/>
</dbReference>
<feature type="region of interest" description="Disordered" evidence="7">
    <location>
        <begin position="1041"/>
        <end position="1106"/>
    </location>
</feature>
<feature type="domain" description="DH" evidence="9">
    <location>
        <begin position="222"/>
        <end position="419"/>
    </location>
</feature>
<dbReference type="PROSITE" id="PS50010">
    <property type="entry name" value="DH_2"/>
    <property type="match status" value="1"/>
</dbReference>
<evidence type="ECO:0000256" key="4">
    <source>
        <dbReference type="ARBA" id="ARBA00022658"/>
    </source>
</evidence>
<evidence type="ECO:0000256" key="1">
    <source>
        <dbReference type="ARBA" id="ARBA00004496"/>
    </source>
</evidence>
<dbReference type="PROSITE" id="PS50003">
    <property type="entry name" value="PH_DOMAIN"/>
    <property type="match status" value="1"/>
</dbReference>
<evidence type="ECO:0000259" key="8">
    <source>
        <dbReference type="PROSITE" id="PS50003"/>
    </source>
</evidence>
<dbReference type="Pfam" id="PF00621">
    <property type="entry name" value="RhoGEF"/>
    <property type="match status" value="1"/>
</dbReference>
<dbReference type="InterPro" id="IPR001849">
    <property type="entry name" value="PH_domain"/>
</dbReference>
<dbReference type="CDD" id="cd00160">
    <property type="entry name" value="RhoGEF"/>
    <property type="match status" value="1"/>
</dbReference>
<dbReference type="PANTHER" id="PTHR47440">
    <property type="entry name" value="RIKEN CDNA A430078G23 GENE"/>
    <property type="match status" value="1"/>
</dbReference>
<evidence type="ECO:0000313" key="11">
    <source>
        <dbReference type="Proteomes" id="UP000826234"/>
    </source>
</evidence>
<keyword evidence="11" id="KW-1185">Reference proteome</keyword>
<name>A0ABQ7T7K5_PHRPL</name>
<evidence type="ECO:0000313" key="10">
    <source>
        <dbReference type="EMBL" id="KAH0625720.1"/>
    </source>
</evidence>
<feature type="domain" description="PH" evidence="8">
    <location>
        <begin position="459"/>
        <end position="561"/>
    </location>
</feature>
<feature type="region of interest" description="Disordered" evidence="7">
    <location>
        <begin position="85"/>
        <end position="108"/>
    </location>
</feature>
<dbReference type="CDD" id="cd15794">
    <property type="entry name" value="PH_ARHGEF18"/>
    <property type="match status" value="1"/>
</dbReference>
<evidence type="ECO:0008006" key="12">
    <source>
        <dbReference type="Google" id="ProtNLM"/>
    </source>
</evidence>
<dbReference type="EMBL" id="JAIPUX010000953">
    <property type="protein sequence ID" value="KAH0625720.1"/>
    <property type="molecule type" value="Genomic_DNA"/>
</dbReference>
<dbReference type="SUPFAM" id="SSF50729">
    <property type="entry name" value="PH domain-like"/>
    <property type="match status" value="1"/>
</dbReference>
<proteinExistence type="predicted"/>
<dbReference type="InterPro" id="IPR053089">
    <property type="entry name" value="Rho_GEF18"/>
</dbReference>
<evidence type="ECO:0000256" key="5">
    <source>
        <dbReference type="ARBA" id="ARBA00023054"/>
    </source>
</evidence>
<evidence type="ECO:0000256" key="3">
    <source>
        <dbReference type="ARBA" id="ARBA00022553"/>
    </source>
</evidence>